<name>Q5K678_SPAAU</name>
<protein>
    <submittedName>
        <fullName evidence="1">Helicase-like protein</fullName>
    </submittedName>
</protein>
<dbReference type="AlphaFoldDB" id="Q5K678"/>
<sequence>PSVVDAMRRRLTVNSLLNVRCKLDEWSRDRVGTIHTFQGREADTVILLWVLPKPVSKGLASGS</sequence>
<keyword evidence="1" id="KW-0067">ATP-binding</keyword>
<keyword evidence="1" id="KW-0378">Hydrolase</keyword>
<dbReference type="Gene3D" id="3.40.50.300">
    <property type="entry name" value="P-loop containing nucleotide triphosphate hydrolases"/>
    <property type="match status" value="1"/>
</dbReference>
<accession>Q5K678</accession>
<dbReference type="GO" id="GO:0004386">
    <property type="term" value="F:helicase activity"/>
    <property type="evidence" value="ECO:0007669"/>
    <property type="project" value="UniProtKB-KW"/>
</dbReference>
<keyword evidence="1" id="KW-0547">Nucleotide-binding</keyword>
<proteinExistence type="evidence at transcript level"/>
<feature type="non-terminal residue" evidence="1">
    <location>
        <position position="1"/>
    </location>
</feature>
<dbReference type="InterPro" id="IPR027417">
    <property type="entry name" value="P-loop_NTPase"/>
</dbReference>
<keyword evidence="1" id="KW-0347">Helicase</keyword>
<organism evidence="1">
    <name type="scientific">Sparus aurata</name>
    <name type="common">Gilthead sea bream</name>
    <dbReference type="NCBI Taxonomy" id="8175"/>
    <lineage>
        <taxon>Eukaryota</taxon>
        <taxon>Metazoa</taxon>
        <taxon>Chordata</taxon>
        <taxon>Craniata</taxon>
        <taxon>Vertebrata</taxon>
        <taxon>Euteleostomi</taxon>
        <taxon>Actinopterygii</taxon>
        <taxon>Neopterygii</taxon>
        <taxon>Teleostei</taxon>
        <taxon>Neoteleostei</taxon>
        <taxon>Acanthomorphata</taxon>
        <taxon>Eupercaria</taxon>
        <taxon>Spariformes</taxon>
        <taxon>Sparidae</taxon>
        <taxon>Sparus</taxon>
    </lineage>
</organism>
<evidence type="ECO:0000313" key="1">
    <source>
        <dbReference type="EMBL" id="AAQ04227.1"/>
    </source>
</evidence>
<reference evidence="1" key="1">
    <citation type="submission" date="2001-10" db="EMBL/GenBank/DDBJ databases">
        <authorList>
            <person name="Pinto J.P."/>
            <person name="Cancela L."/>
        </authorList>
    </citation>
    <scope>NUCLEOTIDE SEQUENCE</scope>
</reference>
<dbReference type="EMBL" id="AF429953">
    <property type="protein sequence ID" value="AAQ04227.1"/>
    <property type="molecule type" value="mRNA"/>
</dbReference>